<name>A0A8B8D3W0_CRAVI</name>
<dbReference type="Proteomes" id="UP000694844">
    <property type="component" value="Chromosome 3"/>
</dbReference>
<dbReference type="GeneID" id="111123475"/>
<dbReference type="GO" id="GO:0016020">
    <property type="term" value="C:membrane"/>
    <property type="evidence" value="ECO:0007669"/>
    <property type="project" value="UniProtKB-SubCell"/>
</dbReference>
<protein>
    <submittedName>
        <fullName evidence="9">Uncharacterized protein LOC111123475</fullName>
    </submittedName>
</protein>
<keyword evidence="3 5" id="KW-1133">Transmembrane helix</keyword>
<dbReference type="GO" id="GO:0004888">
    <property type="term" value="F:transmembrane signaling receptor activity"/>
    <property type="evidence" value="ECO:0007669"/>
    <property type="project" value="InterPro"/>
</dbReference>
<dbReference type="InterPro" id="IPR006202">
    <property type="entry name" value="Neur_chan_lig-bd"/>
</dbReference>
<accession>A0A8B8D3W0</accession>
<feature type="transmembrane region" description="Helical" evidence="5">
    <location>
        <begin position="260"/>
        <end position="281"/>
    </location>
</feature>
<dbReference type="InterPro" id="IPR038050">
    <property type="entry name" value="Neuro_actylchol_rec"/>
</dbReference>
<keyword evidence="2 5" id="KW-0812">Transmembrane</keyword>
<feature type="transmembrane region" description="Helical" evidence="5">
    <location>
        <begin position="523"/>
        <end position="543"/>
    </location>
</feature>
<dbReference type="InterPro" id="IPR006029">
    <property type="entry name" value="Neurotrans-gated_channel_TM"/>
</dbReference>
<dbReference type="Gene3D" id="2.70.170.10">
    <property type="entry name" value="Neurotransmitter-gated ion-channel ligand-binding domain"/>
    <property type="match status" value="2"/>
</dbReference>
<evidence type="ECO:0000259" key="6">
    <source>
        <dbReference type="Pfam" id="PF02931"/>
    </source>
</evidence>
<dbReference type="SUPFAM" id="SSF63712">
    <property type="entry name" value="Nicotinic receptor ligand binding domain-like"/>
    <property type="match status" value="2"/>
</dbReference>
<organism evidence="8 9">
    <name type="scientific">Crassostrea virginica</name>
    <name type="common">Eastern oyster</name>
    <dbReference type="NCBI Taxonomy" id="6565"/>
    <lineage>
        <taxon>Eukaryota</taxon>
        <taxon>Metazoa</taxon>
        <taxon>Spiralia</taxon>
        <taxon>Lophotrochozoa</taxon>
        <taxon>Mollusca</taxon>
        <taxon>Bivalvia</taxon>
        <taxon>Autobranchia</taxon>
        <taxon>Pteriomorphia</taxon>
        <taxon>Ostreida</taxon>
        <taxon>Ostreoidea</taxon>
        <taxon>Ostreidae</taxon>
        <taxon>Crassostrea</taxon>
    </lineage>
</organism>
<dbReference type="AlphaFoldDB" id="A0A8B8D3W0"/>
<dbReference type="Pfam" id="PF02932">
    <property type="entry name" value="Neur_chan_memb"/>
    <property type="match status" value="2"/>
</dbReference>
<proteinExistence type="predicted"/>
<evidence type="ECO:0000313" key="8">
    <source>
        <dbReference type="Proteomes" id="UP000694844"/>
    </source>
</evidence>
<feature type="transmembrane region" description="Helical" evidence="5">
    <location>
        <begin position="229"/>
        <end position="248"/>
    </location>
</feature>
<feature type="transmembrane region" description="Helical" evidence="5">
    <location>
        <begin position="592"/>
        <end position="619"/>
    </location>
</feature>
<feature type="domain" description="Neurotransmitter-gated ion-channel ligand-binding" evidence="6">
    <location>
        <begin position="318"/>
        <end position="464"/>
    </location>
</feature>
<dbReference type="KEGG" id="cvn:111123475"/>
<evidence type="ECO:0000256" key="3">
    <source>
        <dbReference type="ARBA" id="ARBA00022989"/>
    </source>
</evidence>
<dbReference type="Gene3D" id="1.20.58.390">
    <property type="entry name" value="Neurotransmitter-gated ion-channel transmembrane domain"/>
    <property type="match status" value="2"/>
</dbReference>
<keyword evidence="8" id="KW-1185">Reference proteome</keyword>
<evidence type="ECO:0000256" key="5">
    <source>
        <dbReference type="SAM" id="Phobius"/>
    </source>
</evidence>
<feature type="transmembrane region" description="Helical" evidence="5">
    <location>
        <begin position="293"/>
        <end position="312"/>
    </location>
</feature>
<evidence type="ECO:0000259" key="7">
    <source>
        <dbReference type="Pfam" id="PF02932"/>
    </source>
</evidence>
<feature type="transmembrane region" description="Helical" evidence="5">
    <location>
        <begin position="495"/>
        <end position="517"/>
    </location>
</feature>
<dbReference type="SUPFAM" id="SSF90112">
    <property type="entry name" value="Neurotransmitter-gated ion-channel transmembrane pore"/>
    <property type="match status" value="2"/>
</dbReference>
<feature type="domain" description="Neurotransmitter-gated ion-channel transmembrane" evidence="7">
    <location>
        <begin position="207"/>
        <end position="281"/>
    </location>
</feature>
<dbReference type="FunFam" id="2.70.170.10:FF:000053">
    <property type="entry name" value="Predicted protein"/>
    <property type="match status" value="1"/>
</dbReference>
<dbReference type="GO" id="GO:0005230">
    <property type="term" value="F:extracellular ligand-gated monoatomic ion channel activity"/>
    <property type="evidence" value="ECO:0007669"/>
    <property type="project" value="InterPro"/>
</dbReference>
<gene>
    <name evidence="9" type="primary">LOC111123475</name>
</gene>
<evidence type="ECO:0000313" key="9">
    <source>
        <dbReference type="RefSeq" id="XP_022321506.1"/>
    </source>
</evidence>
<dbReference type="Pfam" id="PF02931">
    <property type="entry name" value="Neur_chan_LBD"/>
    <property type="match status" value="2"/>
</dbReference>
<comment type="subcellular location">
    <subcellularLocation>
        <location evidence="1">Membrane</location>
        <topology evidence="1">Multi-pass membrane protein</topology>
    </subcellularLocation>
</comment>
<feature type="transmembrane region" description="Helical" evidence="5">
    <location>
        <begin position="555"/>
        <end position="576"/>
    </location>
</feature>
<dbReference type="RefSeq" id="XP_022321506.1">
    <property type="nucleotide sequence ID" value="XM_022465798.1"/>
</dbReference>
<dbReference type="PANTHER" id="PTHR18945">
    <property type="entry name" value="NEUROTRANSMITTER GATED ION CHANNEL"/>
    <property type="match status" value="1"/>
</dbReference>
<feature type="domain" description="Neurotransmitter-gated ion-channel transmembrane" evidence="7">
    <location>
        <begin position="505"/>
        <end position="590"/>
    </location>
</feature>
<evidence type="ECO:0000256" key="4">
    <source>
        <dbReference type="ARBA" id="ARBA00023136"/>
    </source>
</evidence>
<reference evidence="9" key="1">
    <citation type="submission" date="2025-08" db="UniProtKB">
        <authorList>
            <consortium name="RefSeq"/>
        </authorList>
    </citation>
    <scope>IDENTIFICATION</scope>
    <source>
        <tissue evidence="9">Whole sample</tissue>
    </source>
</reference>
<feature type="domain" description="Neurotransmitter-gated ion-channel ligand-binding" evidence="6">
    <location>
        <begin position="12"/>
        <end position="177"/>
    </location>
</feature>
<keyword evidence="4 5" id="KW-0472">Membrane</keyword>
<sequence length="677" mass="79127">MTDQEKKIAPKHTVQTRVVFLKLSDIDTVKEQFAAEVFIESRWREKSLDHGKENDNLEFSKYWSPKLIVQNVISSSKDNVWKKLEFGKNGEAFIVEKRRIKGIFTENLELHDFPFDLQDLSIVLTSEHPTEELEIIEDDEHLSSIIVSCFVDEQEWELREFVDSEIRKVSKEFTGSKNVVYPFLVFKTLAMRRAGFFVWNIILIMTIISSLSFATFAVNRNLPQNRLQLAFTLTLTGVTFRFVTNQQLPKISYLTRLDKYILYCMVFNYLVTAWHAIVTLIQDEGTQADCDFYFFIGFVIFYALFHVLFYVISLKTKTVYIRAVFIRLDNVETLKETFDGDVYFRARWREPKLDNLKENHTVDHRNFWNPGIQIRNKVSEKFSKTWYEVLTINGEGYLVQKSRQRGTFTERLELHDFPFDAQPLNICFTSSLPSTELELVEDGVKPSEIGVSCYIHAQEWDLEPYIESETTIAATEEGYSPILNIRGLASRKYSFFLWNIIIIMTLISSLPITTFAINRNNPQRRLLLGFILALTGVAFRFMANQSIPKIPYQTLLDRYLLISMLFNYLVCIWHIIVSRFEDDRDSQSSMDLYAFIATVIIYVAYQLSFLIIVTIKILLRRRKIREKVEAYQTSLQSANEAVQVKNPIKANKLQKRQTVAKFSHLILKSSYEKEKAE</sequence>
<dbReference type="InterPro" id="IPR006201">
    <property type="entry name" value="Neur_channel"/>
</dbReference>
<evidence type="ECO:0000256" key="1">
    <source>
        <dbReference type="ARBA" id="ARBA00004141"/>
    </source>
</evidence>
<dbReference type="OrthoDB" id="6107803at2759"/>
<feature type="transmembrane region" description="Helical" evidence="5">
    <location>
        <begin position="196"/>
        <end position="217"/>
    </location>
</feature>
<dbReference type="InterPro" id="IPR036734">
    <property type="entry name" value="Neur_chan_lig-bd_sf"/>
</dbReference>
<dbReference type="InterPro" id="IPR036719">
    <property type="entry name" value="Neuro-gated_channel_TM_sf"/>
</dbReference>
<evidence type="ECO:0000256" key="2">
    <source>
        <dbReference type="ARBA" id="ARBA00022692"/>
    </source>
</evidence>